<dbReference type="EMBL" id="FOEF01000004">
    <property type="protein sequence ID" value="SEP19437.1"/>
    <property type="molecule type" value="Genomic_DNA"/>
</dbReference>
<accession>A0A1H8VW20</accession>
<dbReference type="PROSITE" id="PS00041">
    <property type="entry name" value="HTH_ARAC_FAMILY_1"/>
    <property type="match status" value="1"/>
</dbReference>
<evidence type="ECO:0000256" key="2">
    <source>
        <dbReference type="ARBA" id="ARBA00023125"/>
    </source>
</evidence>
<evidence type="ECO:0000313" key="5">
    <source>
        <dbReference type="EMBL" id="SEP19437.1"/>
    </source>
</evidence>
<proteinExistence type="predicted"/>
<dbReference type="PROSITE" id="PS01124">
    <property type="entry name" value="HTH_ARAC_FAMILY_2"/>
    <property type="match status" value="1"/>
</dbReference>
<dbReference type="SMART" id="SM00342">
    <property type="entry name" value="HTH_ARAC"/>
    <property type="match status" value="1"/>
</dbReference>
<evidence type="ECO:0000256" key="1">
    <source>
        <dbReference type="ARBA" id="ARBA00023015"/>
    </source>
</evidence>
<keyword evidence="6" id="KW-1185">Reference proteome</keyword>
<evidence type="ECO:0000313" key="6">
    <source>
        <dbReference type="Proteomes" id="UP000198582"/>
    </source>
</evidence>
<keyword evidence="2 5" id="KW-0238">DNA-binding</keyword>
<dbReference type="AlphaFoldDB" id="A0A1H8VW20"/>
<keyword evidence="3" id="KW-0804">Transcription</keyword>
<feature type="domain" description="HTH araC/xylS-type" evidence="4">
    <location>
        <begin position="193"/>
        <end position="292"/>
    </location>
</feature>
<evidence type="ECO:0000259" key="4">
    <source>
        <dbReference type="PROSITE" id="PS01124"/>
    </source>
</evidence>
<dbReference type="Pfam" id="PF12833">
    <property type="entry name" value="HTH_18"/>
    <property type="match status" value="1"/>
</dbReference>
<dbReference type="InterPro" id="IPR009057">
    <property type="entry name" value="Homeodomain-like_sf"/>
</dbReference>
<dbReference type="GO" id="GO:0003700">
    <property type="term" value="F:DNA-binding transcription factor activity"/>
    <property type="evidence" value="ECO:0007669"/>
    <property type="project" value="InterPro"/>
</dbReference>
<dbReference type="InterPro" id="IPR018062">
    <property type="entry name" value="HTH_AraC-typ_CS"/>
</dbReference>
<gene>
    <name evidence="5" type="ORF">SAMN04489732_104333</name>
</gene>
<dbReference type="Gene3D" id="1.10.10.60">
    <property type="entry name" value="Homeodomain-like"/>
    <property type="match status" value="1"/>
</dbReference>
<name>A0A1H8VW20_9PSEU</name>
<dbReference type="RefSeq" id="WP_091616911.1">
    <property type="nucleotide sequence ID" value="NZ_FOEF01000004.1"/>
</dbReference>
<dbReference type="PANTHER" id="PTHR46796:SF6">
    <property type="entry name" value="ARAC SUBFAMILY"/>
    <property type="match status" value="1"/>
</dbReference>
<keyword evidence="1" id="KW-0805">Transcription regulation</keyword>
<protein>
    <submittedName>
        <fullName evidence="5">AraC-type DNA-binding protein</fullName>
    </submittedName>
</protein>
<dbReference type="GO" id="GO:0043565">
    <property type="term" value="F:sequence-specific DNA binding"/>
    <property type="evidence" value="ECO:0007669"/>
    <property type="project" value="InterPro"/>
</dbReference>
<sequence length="303" mass="33085">MEVCQALRRLLGDVEIEHVFRDAPTTVRLEIRAGAETAIGTGAHDLLRGTWQIGGGGKSIFLAVFDQARTTVLTQGRRIDVPAGHLFAGSSEVPFTVIQEGACRWHVIRVGGSLIQLPPATVDRVLYRPYALSPQARQLIENIMPITAGLDGDGQPAVDVAGLDHYLSGLAELILRSIHATGPDAGPGTARREHIERYIRRNLTDPRLCVGSVAAAHAVSRRRLYQLFDGAGVARFIRRARIDKAKALLADPAYRDQSIRQIAESVGIRSAQHFSHLFREATGESPLSFRRNAVIQLGERSAK</sequence>
<reference evidence="5 6" key="1">
    <citation type="submission" date="2016-10" db="EMBL/GenBank/DDBJ databases">
        <authorList>
            <person name="de Groot N.N."/>
        </authorList>
    </citation>
    <scope>NUCLEOTIDE SEQUENCE [LARGE SCALE GENOMIC DNA]</scope>
    <source>
        <strain evidence="5 6">DSM 44993</strain>
    </source>
</reference>
<dbReference type="Proteomes" id="UP000198582">
    <property type="component" value="Unassembled WGS sequence"/>
</dbReference>
<dbReference type="PANTHER" id="PTHR46796">
    <property type="entry name" value="HTH-TYPE TRANSCRIPTIONAL ACTIVATOR RHAS-RELATED"/>
    <property type="match status" value="1"/>
</dbReference>
<evidence type="ECO:0000256" key="3">
    <source>
        <dbReference type="ARBA" id="ARBA00023163"/>
    </source>
</evidence>
<dbReference type="STRING" id="394193.SAMN04489732_104333"/>
<dbReference type="InterPro" id="IPR018060">
    <property type="entry name" value="HTH_AraC"/>
</dbReference>
<dbReference type="OrthoDB" id="9799345at2"/>
<organism evidence="5 6">
    <name type="scientific">Amycolatopsis saalfeldensis</name>
    <dbReference type="NCBI Taxonomy" id="394193"/>
    <lineage>
        <taxon>Bacteria</taxon>
        <taxon>Bacillati</taxon>
        <taxon>Actinomycetota</taxon>
        <taxon>Actinomycetes</taxon>
        <taxon>Pseudonocardiales</taxon>
        <taxon>Pseudonocardiaceae</taxon>
        <taxon>Amycolatopsis</taxon>
    </lineage>
</organism>
<dbReference type="InterPro" id="IPR050204">
    <property type="entry name" value="AraC_XylS_family_regulators"/>
</dbReference>
<dbReference type="SUPFAM" id="SSF46689">
    <property type="entry name" value="Homeodomain-like"/>
    <property type="match status" value="1"/>
</dbReference>